<dbReference type="InterPro" id="IPR018980">
    <property type="entry name" value="FERM_PH-like_C"/>
</dbReference>
<evidence type="ECO:0000256" key="1">
    <source>
        <dbReference type="SAM" id="MobiDB-lite"/>
    </source>
</evidence>
<name>A0A3Q1IAN1_ANATE</name>
<feature type="compositionally biased region" description="Basic and acidic residues" evidence="1">
    <location>
        <begin position="428"/>
        <end position="439"/>
    </location>
</feature>
<dbReference type="GO" id="GO:0035332">
    <property type="term" value="P:positive regulation of hippo signaling"/>
    <property type="evidence" value="ECO:0007669"/>
    <property type="project" value="TreeGrafter"/>
</dbReference>
<dbReference type="FunFam" id="1.20.80.10:FF:000015">
    <property type="entry name" value="FERM domain-containing protein 6 isoform X2"/>
    <property type="match status" value="1"/>
</dbReference>
<feature type="compositionally biased region" description="Low complexity" evidence="1">
    <location>
        <begin position="378"/>
        <end position="390"/>
    </location>
</feature>
<dbReference type="CDD" id="cd14473">
    <property type="entry name" value="FERM_B-lobe"/>
    <property type="match status" value="1"/>
</dbReference>
<feature type="domain" description="FERM" evidence="2">
    <location>
        <begin position="16"/>
        <end position="321"/>
    </location>
</feature>
<gene>
    <name evidence="3" type="primary">FRMD6</name>
</gene>
<dbReference type="Gene3D" id="1.20.80.10">
    <property type="match status" value="1"/>
</dbReference>
<dbReference type="InterPro" id="IPR047145">
    <property type="entry name" value="FRMD6-like"/>
</dbReference>
<dbReference type="SUPFAM" id="SSF47031">
    <property type="entry name" value="Second domain of FERM"/>
    <property type="match status" value="1"/>
</dbReference>
<dbReference type="FunFam" id="2.30.29.30:FF:000134">
    <property type="entry name" value="Putative FERM domain-containing protein 6"/>
    <property type="match status" value="1"/>
</dbReference>
<dbReference type="SMART" id="SM01196">
    <property type="entry name" value="FERM_C"/>
    <property type="match status" value="1"/>
</dbReference>
<dbReference type="InterPro" id="IPR014352">
    <property type="entry name" value="FERM/acyl-CoA-bd_prot_sf"/>
</dbReference>
<dbReference type="Proteomes" id="UP000265040">
    <property type="component" value="Chromosome 22"/>
</dbReference>
<proteinExistence type="predicted"/>
<evidence type="ECO:0000313" key="4">
    <source>
        <dbReference type="Proteomes" id="UP000265040"/>
    </source>
</evidence>
<dbReference type="GO" id="GO:0098592">
    <property type="term" value="C:cytoplasmic side of apical plasma membrane"/>
    <property type="evidence" value="ECO:0007669"/>
    <property type="project" value="TreeGrafter"/>
</dbReference>
<dbReference type="GeneTree" id="ENSGT00940000155517"/>
<dbReference type="Gene3D" id="2.30.29.30">
    <property type="entry name" value="Pleckstrin-homology domain (PH domain)/Phosphotyrosine-binding domain (PTB)"/>
    <property type="match status" value="1"/>
</dbReference>
<evidence type="ECO:0000313" key="3">
    <source>
        <dbReference type="Ensembl" id="ENSATEP00000001501.2"/>
    </source>
</evidence>
<dbReference type="PANTHER" id="PTHR13429">
    <property type="entry name" value="FERM DOMAIN (PROTEIN4.1-EZRIN-RADIXIN-MOESIN) FAMILY"/>
    <property type="match status" value="1"/>
</dbReference>
<dbReference type="Ensembl" id="ENSATET00000001523.3">
    <property type="protein sequence ID" value="ENSATEP00000001501.2"/>
    <property type="gene ID" value="ENSATEG00000001014.3"/>
</dbReference>
<dbReference type="InterPro" id="IPR018979">
    <property type="entry name" value="FERM_N"/>
</dbReference>
<sequence length="611" mass="70025">MNKLNFHNNKTMQDRRSVCVFLPNDDTLNIIVNVKSLCQELLIQVCDLLRLKDCHLFGLSVIQNNEHIYMELDQKLSKYCPKEWKREASKVRNDVTDNKGPPIISILLTSYTTVDYSDRAARYYYYWHLRKQVLLSQCIQREEAYFLLAAFALQADLGNFKRNKHFGKYFEPEAYFPPWVIAKRGREYILRHIPNMHKDQFALTASEAHLKYIKECAQLDDVTVHYYRLYKDKREVEASLTLGLTLRGIQIFQNVGSVRQLLYDFPWTNVGKLVFVGKKFEILPDGLPSARKLIYYTGCPMRSRHLLQLLSNSHRLYMNLQPVLKQVRRLEENEEKKQYRESYISDALELDIDHLDKHSRASGSSAGSVSHHKRLSRHSTTSHGSSHTSGIETDSFRALGQTPHRPLRTCSSSTTSHGSSHTSGIESSGKERILDEDGKSEIEMLVDDPKDYEELHEMALDQELCIHITEDMLTMSPDQTNGYSGLIVKDVSSSTSSSSETVVKMRGQSIESLPQTSACRKAQSSTDRHSQSLDDIRLYQKDCLQWAELCQDTAHSYTFGCAQELSDGGGYQGLGDQRASMLSEQHPFPIKRTNKYFSLDLTSDEVPEFVV</sequence>
<feature type="region of interest" description="Disordered" evidence="1">
    <location>
        <begin position="359"/>
        <end position="439"/>
    </location>
</feature>
<protein>
    <recommendedName>
        <fullName evidence="2">FERM domain-containing protein</fullName>
    </recommendedName>
</protein>
<dbReference type="SMART" id="SM00295">
    <property type="entry name" value="B41"/>
    <property type="match status" value="1"/>
</dbReference>
<dbReference type="Pfam" id="PF09379">
    <property type="entry name" value="FERM_N"/>
    <property type="match status" value="1"/>
</dbReference>
<evidence type="ECO:0000259" key="2">
    <source>
        <dbReference type="PROSITE" id="PS50057"/>
    </source>
</evidence>
<dbReference type="Pfam" id="PF09380">
    <property type="entry name" value="FERM_C"/>
    <property type="match status" value="1"/>
</dbReference>
<reference evidence="3" key="2">
    <citation type="submission" date="2025-08" db="UniProtKB">
        <authorList>
            <consortium name="Ensembl"/>
        </authorList>
    </citation>
    <scope>IDENTIFICATION</scope>
</reference>
<reference evidence="3" key="3">
    <citation type="submission" date="2025-09" db="UniProtKB">
        <authorList>
            <consortium name="Ensembl"/>
        </authorList>
    </citation>
    <scope>IDENTIFICATION</scope>
</reference>
<dbReference type="InterPro" id="IPR000299">
    <property type="entry name" value="FERM_domain"/>
</dbReference>
<feature type="compositionally biased region" description="Low complexity" evidence="1">
    <location>
        <begin position="411"/>
        <end position="427"/>
    </location>
</feature>
<dbReference type="SUPFAM" id="SSF50729">
    <property type="entry name" value="PH domain-like"/>
    <property type="match status" value="1"/>
</dbReference>
<dbReference type="InterPro" id="IPR011993">
    <property type="entry name" value="PH-like_dom_sf"/>
</dbReference>
<dbReference type="AlphaFoldDB" id="A0A3Q1IAN1"/>
<dbReference type="InterPro" id="IPR019749">
    <property type="entry name" value="Band_41_domain"/>
</dbReference>
<dbReference type="PANTHER" id="PTHR13429:SF11">
    <property type="entry name" value="FERM DOMAIN-CONTAINING PROTEIN 6"/>
    <property type="match status" value="1"/>
</dbReference>
<accession>A0A3Q1IAN1</accession>
<dbReference type="InterPro" id="IPR041781">
    <property type="entry name" value="FRMD6-FERM_C"/>
</dbReference>
<reference evidence="3" key="1">
    <citation type="submission" date="2021-04" db="EMBL/GenBank/DDBJ databases">
        <authorList>
            <consortium name="Wellcome Sanger Institute Data Sharing"/>
        </authorList>
    </citation>
    <scope>NUCLEOTIDE SEQUENCE [LARGE SCALE GENOMIC DNA]</scope>
</reference>
<dbReference type="Pfam" id="PF00373">
    <property type="entry name" value="FERM_M"/>
    <property type="match status" value="1"/>
</dbReference>
<dbReference type="PROSITE" id="PS50057">
    <property type="entry name" value="FERM_3"/>
    <property type="match status" value="1"/>
</dbReference>
<dbReference type="InterPro" id="IPR029071">
    <property type="entry name" value="Ubiquitin-like_domsf"/>
</dbReference>
<dbReference type="InterPro" id="IPR035963">
    <property type="entry name" value="FERM_2"/>
</dbReference>
<dbReference type="Gene3D" id="3.10.20.90">
    <property type="entry name" value="Phosphatidylinositol 3-kinase Catalytic Subunit, Chain A, domain 1"/>
    <property type="match status" value="1"/>
</dbReference>
<organism evidence="3 4">
    <name type="scientific">Anabas testudineus</name>
    <name type="common">Climbing perch</name>
    <name type="synonym">Anthias testudineus</name>
    <dbReference type="NCBI Taxonomy" id="64144"/>
    <lineage>
        <taxon>Eukaryota</taxon>
        <taxon>Metazoa</taxon>
        <taxon>Chordata</taxon>
        <taxon>Craniata</taxon>
        <taxon>Vertebrata</taxon>
        <taxon>Euteleostomi</taxon>
        <taxon>Actinopterygii</taxon>
        <taxon>Neopterygii</taxon>
        <taxon>Teleostei</taxon>
        <taxon>Neoteleostei</taxon>
        <taxon>Acanthomorphata</taxon>
        <taxon>Anabantaria</taxon>
        <taxon>Anabantiformes</taxon>
        <taxon>Anabantoidei</taxon>
        <taxon>Anabantidae</taxon>
        <taxon>Anabas</taxon>
    </lineage>
</organism>
<dbReference type="CDD" id="cd13185">
    <property type="entry name" value="FERM_C_FRMD1_FRMD6"/>
    <property type="match status" value="1"/>
</dbReference>
<dbReference type="SUPFAM" id="SSF54236">
    <property type="entry name" value="Ubiquitin-like"/>
    <property type="match status" value="1"/>
</dbReference>
<dbReference type="InterPro" id="IPR019748">
    <property type="entry name" value="FERM_central"/>
</dbReference>
<dbReference type="STRING" id="64144.ENSATEP00000001501"/>
<keyword evidence="4" id="KW-1185">Reference proteome</keyword>